<keyword evidence="2" id="KW-1185">Reference proteome</keyword>
<gene>
    <name evidence="1" type="ORF">CMQ_8129</name>
</gene>
<dbReference type="Proteomes" id="UP000007796">
    <property type="component" value="Unassembled WGS sequence"/>
</dbReference>
<dbReference type="HOGENOM" id="CLU_2004176_0_0_1"/>
<dbReference type="InParanoid" id="F0XL34"/>
<name>F0XL34_GROCL</name>
<evidence type="ECO:0000313" key="1">
    <source>
        <dbReference type="EMBL" id="EFX01663.1"/>
    </source>
</evidence>
<sequence length="124" mass="14086">MNIPVTTTTPLGQAMHIRAFGLRYTFDVTNSTLATHIPFPVCTSHQPCWFDDGTDIRLYFNTKKNLTAHIEDYYQPLVSTGSTTEDNVMAKYIAILAHLEKVTFPLCKNIIFWTWAFGEYTGTS</sequence>
<dbReference type="eggNOG" id="ENOG502QWJ4">
    <property type="taxonomic scope" value="Eukaryota"/>
</dbReference>
<evidence type="ECO:0000313" key="2">
    <source>
        <dbReference type="Proteomes" id="UP000007796"/>
    </source>
</evidence>
<reference evidence="1 2" key="1">
    <citation type="journal article" date="2011" name="Proc. Natl. Acad. Sci. U.S.A.">
        <title>Genome and transcriptome analyses of the mountain pine beetle-fungal symbiont Grosmannia clavigera, a lodgepole pine pathogen.</title>
        <authorList>
            <person name="DiGuistini S."/>
            <person name="Wang Y."/>
            <person name="Liao N.Y."/>
            <person name="Taylor G."/>
            <person name="Tanguay P."/>
            <person name="Feau N."/>
            <person name="Henrissat B."/>
            <person name="Chan S.K."/>
            <person name="Hesse-Orce U."/>
            <person name="Alamouti S.M."/>
            <person name="Tsui C.K.M."/>
            <person name="Docking R.T."/>
            <person name="Levasseur A."/>
            <person name="Haridas S."/>
            <person name="Robertson G."/>
            <person name="Birol I."/>
            <person name="Holt R.A."/>
            <person name="Marra M.A."/>
            <person name="Hamelin R.C."/>
            <person name="Hirst M."/>
            <person name="Jones S.J.M."/>
            <person name="Bohlmann J."/>
            <person name="Breuil C."/>
        </authorList>
    </citation>
    <scope>NUCLEOTIDE SEQUENCE [LARGE SCALE GENOMIC DNA]</scope>
    <source>
        <strain evidence="2">kw1407 / UAMH 11150</strain>
    </source>
</reference>
<protein>
    <submittedName>
        <fullName evidence="1">Uncharacterized protein</fullName>
    </submittedName>
</protein>
<dbReference type="OrthoDB" id="1046782at2759"/>
<dbReference type="GeneID" id="25981750"/>
<accession>F0XL34</accession>
<proteinExistence type="predicted"/>
<organism evidence="2">
    <name type="scientific">Grosmannia clavigera (strain kw1407 / UAMH 11150)</name>
    <name type="common">Blue stain fungus</name>
    <name type="synonym">Graphiocladiella clavigera</name>
    <dbReference type="NCBI Taxonomy" id="655863"/>
    <lineage>
        <taxon>Eukaryota</taxon>
        <taxon>Fungi</taxon>
        <taxon>Dikarya</taxon>
        <taxon>Ascomycota</taxon>
        <taxon>Pezizomycotina</taxon>
        <taxon>Sordariomycetes</taxon>
        <taxon>Sordariomycetidae</taxon>
        <taxon>Ophiostomatales</taxon>
        <taxon>Ophiostomataceae</taxon>
        <taxon>Leptographium</taxon>
    </lineage>
</organism>
<dbReference type="AlphaFoldDB" id="F0XL34"/>
<dbReference type="RefSeq" id="XP_014171145.1">
    <property type="nucleotide sequence ID" value="XM_014315670.1"/>
</dbReference>
<dbReference type="EMBL" id="GL629788">
    <property type="protein sequence ID" value="EFX01663.1"/>
    <property type="molecule type" value="Genomic_DNA"/>
</dbReference>